<protein>
    <submittedName>
        <fullName evidence="2">Plasmid stabilization system protein ParE</fullName>
    </submittedName>
</protein>
<organism evidence="2 3">
    <name type="scientific">Quisquiliibacterium transsilvanicum</name>
    <dbReference type="NCBI Taxonomy" id="1549638"/>
    <lineage>
        <taxon>Bacteria</taxon>
        <taxon>Pseudomonadati</taxon>
        <taxon>Pseudomonadota</taxon>
        <taxon>Betaproteobacteria</taxon>
        <taxon>Burkholderiales</taxon>
        <taxon>Burkholderiaceae</taxon>
        <taxon>Quisquiliibacterium</taxon>
    </lineage>
</organism>
<dbReference type="EMBL" id="JACHGB010000001">
    <property type="protein sequence ID" value="MBB5270057.1"/>
    <property type="molecule type" value="Genomic_DNA"/>
</dbReference>
<proteinExistence type="predicted"/>
<dbReference type="AlphaFoldDB" id="A0A7W8M6Z7"/>
<comment type="caution">
    <text evidence="2">The sequence shown here is derived from an EMBL/GenBank/DDBJ whole genome shotgun (WGS) entry which is preliminary data.</text>
</comment>
<keyword evidence="3" id="KW-1185">Reference proteome</keyword>
<dbReference type="Proteomes" id="UP000532440">
    <property type="component" value="Unassembled WGS sequence"/>
</dbReference>
<evidence type="ECO:0000256" key="1">
    <source>
        <dbReference type="ARBA" id="ARBA00022649"/>
    </source>
</evidence>
<gene>
    <name evidence="2" type="ORF">HNQ70_000041</name>
</gene>
<keyword evidence="1" id="KW-1277">Toxin-antitoxin system</keyword>
<accession>A0A7W8M6Z7</accession>
<dbReference type="InterPro" id="IPR007712">
    <property type="entry name" value="RelE/ParE_toxin"/>
</dbReference>
<dbReference type="Pfam" id="PF05016">
    <property type="entry name" value="ParE_toxin"/>
    <property type="match status" value="1"/>
</dbReference>
<sequence length="98" mass="11358">MTVRIVFRRAASAEFEEAAIWYESQRHGLGDEFSSEVGLAIEKVAENPARYPVVFGDIRRTATRRFPFAIYFRVRESVVVVLAVFHGRRDPSVWKRRA</sequence>
<evidence type="ECO:0000313" key="2">
    <source>
        <dbReference type="EMBL" id="MBB5270057.1"/>
    </source>
</evidence>
<dbReference type="Gene3D" id="3.30.2310.20">
    <property type="entry name" value="RelE-like"/>
    <property type="match status" value="1"/>
</dbReference>
<evidence type="ECO:0000313" key="3">
    <source>
        <dbReference type="Proteomes" id="UP000532440"/>
    </source>
</evidence>
<name>A0A7W8M6Z7_9BURK</name>
<dbReference type="InterPro" id="IPR035093">
    <property type="entry name" value="RelE/ParE_toxin_dom_sf"/>
</dbReference>
<reference evidence="2 3" key="1">
    <citation type="submission" date="2020-08" db="EMBL/GenBank/DDBJ databases">
        <title>Genomic Encyclopedia of Type Strains, Phase IV (KMG-IV): sequencing the most valuable type-strain genomes for metagenomic binning, comparative biology and taxonomic classification.</title>
        <authorList>
            <person name="Goeker M."/>
        </authorList>
    </citation>
    <scope>NUCLEOTIDE SEQUENCE [LARGE SCALE GENOMIC DNA]</scope>
    <source>
        <strain evidence="2 3">DSM 29781</strain>
    </source>
</reference>
<dbReference type="RefSeq" id="WP_183963154.1">
    <property type="nucleotide sequence ID" value="NZ_BAABEW010000003.1"/>
</dbReference>